<evidence type="ECO:0000313" key="2">
    <source>
        <dbReference type="Proteomes" id="UP001165960"/>
    </source>
</evidence>
<dbReference type="EMBL" id="QTSX02007271">
    <property type="protein sequence ID" value="KAJ9049138.1"/>
    <property type="molecule type" value="Genomic_DNA"/>
</dbReference>
<gene>
    <name evidence="1" type="ORF">DSO57_1027757</name>
</gene>
<evidence type="ECO:0000313" key="1">
    <source>
        <dbReference type="EMBL" id="KAJ9049138.1"/>
    </source>
</evidence>
<proteinExistence type="predicted"/>
<keyword evidence="2" id="KW-1185">Reference proteome</keyword>
<dbReference type="Proteomes" id="UP001165960">
    <property type="component" value="Unassembled WGS sequence"/>
</dbReference>
<sequence length="99" mass="10762">MSICKGETVSADRLEQLFPGFLSLLAWADNTWHDGTYRDSEFPGQPFPACFLGTFTHGCFGASAPSRATVRVQLPGCTSSMLPIPNFDLAQFFTPLLGT</sequence>
<name>A0ACC2RGC0_9FUNG</name>
<accession>A0ACC2RGC0</accession>
<protein>
    <submittedName>
        <fullName evidence="1">Uncharacterized protein</fullName>
    </submittedName>
</protein>
<reference evidence="1" key="1">
    <citation type="submission" date="2022-04" db="EMBL/GenBank/DDBJ databases">
        <title>Genome of the entomopathogenic fungus Entomophthora muscae.</title>
        <authorList>
            <person name="Elya C."/>
            <person name="Lovett B.R."/>
            <person name="Lee E."/>
            <person name="Macias A.M."/>
            <person name="Hajek A.E."/>
            <person name="De Bivort B.L."/>
            <person name="Kasson M.T."/>
            <person name="De Fine Licht H.H."/>
            <person name="Stajich J.E."/>
        </authorList>
    </citation>
    <scope>NUCLEOTIDE SEQUENCE</scope>
    <source>
        <strain evidence="1">Berkeley</strain>
    </source>
</reference>
<organism evidence="1 2">
    <name type="scientific">Entomophthora muscae</name>
    <dbReference type="NCBI Taxonomy" id="34485"/>
    <lineage>
        <taxon>Eukaryota</taxon>
        <taxon>Fungi</taxon>
        <taxon>Fungi incertae sedis</taxon>
        <taxon>Zoopagomycota</taxon>
        <taxon>Entomophthoromycotina</taxon>
        <taxon>Entomophthoromycetes</taxon>
        <taxon>Entomophthorales</taxon>
        <taxon>Entomophthoraceae</taxon>
        <taxon>Entomophthora</taxon>
    </lineage>
</organism>
<comment type="caution">
    <text evidence="1">The sequence shown here is derived from an EMBL/GenBank/DDBJ whole genome shotgun (WGS) entry which is preliminary data.</text>
</comment>